<feature type="compositionally biased region" description="Polar residues" evidence="6">
    <location>
        <begin position="320"/>
        <end position="330"/>
    </location>
</feature>
<feature type="compositionally biased region" description="Low complexity" evidence="6">
    <location>
        <begin position="15"/>
        <end position="38"/>
    </location>
</feature>
<proteinExistence type="predicted"/>
<evidence type="ECO:0000313" key="8">
    <source>
        <dbReference type="EMBL" id="KAK7099034.1"/>
    </source>
</evidence>
<dbReference type="GO" id="GO:0000981">
    <property type="term" value="F:DNA-binding transcription factor activity, RNA polymerase II-specific"/>
    <property type="evidence" value="ECO:0007669"/>
    <property type="project" value="TreeGrafter"/>
</dbReference>
<dbReference type="PANTHER" id="PTHR45789">
    <property type="entry name" value="FI18025P1"/>
    <property type="match status" value="1"/>
</dbReference>
<dbReference type="CDD" id="cd22042">
    <property type="entry name" value="HMG-box_EGL13-like"/>
    <property type="match status" value="1"/>
</dbReference>
<feature type="DNA-binding region" description="HMG box" evidence="5">
    <location>
        <begin position="372"/>
        <end position="440"/>
    </location>
</feature>
<dbReference type="InterPro" id="IPR009071">
    <property type="entry name" value="HMG_box_dom"/>
</dbReference>
<dbReference type="EMBL" id="JBAMIC010000012">
    <property type="protein sequence ID" value="KAK7099034.1"/>
    <property type="molecule type" value="Genomic_DNA"/>
</dbReference>
<evidence type="ECO:0000256" key="6">
    <source>
        <dbReference type="SAM" id="MobiDB-lite"/>
    </source>
</evidence>
<keyword evidence="3" id="KW-0804">Transcription</keyword>
<dbReference type="AlphaFoldDB" id="A0AAN9G906"/>
<evidence type="ECO:0000256" key="5">
    <source>
        <dbReference type="PROSITE-ProRule" id="PRU00267"/>
    </source>
</evidence>
<accession>A0AAN9G906</accession>
<evidence type="ECO:0000256" key="3">
    <source>
        <dbReference type="ARBA" id="ARBA00023163"/>
    </source>
</evidence>
<evidence type="ECO:0000256" key="2">
    <source>
        <dbReference type="ARBA" id="ARBA00023125"/>
    </source>
</evidence>
<feature type="domain" description="HMG box" evidence="7">
    <location>
        <begin position="372"/>
        <end position="440"/>
    </location>
</feature>
<feature type="region of interest" description="Disordered" evidence="6">
    <location>
        <begin position="11"/>
        <end position="48"/>
    </location>
</feature>
<evidence type="ECO:0000313" key="9">
    <source>
        <dbReference type="Proteomes" id="UP001374579"/>
    </source>
</evidence>
<gene>
    <name evidence="8" type="ORF">V1264_003234</name>
</gene>
<organism evidence="8 9">
    <name type="scientific">Littorina saxatilis</name>
    <dbReference type="NCBI Taxonomy" id="31220"/>
    <lineage>
        <taxon>Eukaryota</taxon>
        <taxon>Metazoa</taxon>
        <taxon>Spiralia</taxon>
        <taxon>Lophotrochozoa</taxon>
        <taxon>Mollusca</taxon>
        <taxon>Gastropoda</taxon>
        <taxon>Caenogastropoda</taxon>
        <taxon>Littorinimorpha</taxon>
        <taxon>Littorinoidea</taxon>
        <taxon>Littorinidae</taxon>
        <taxon>Littorina</taxon>
    </lineage>
</organism>
<keyword evidence="2 5" id="KW-0238">DNA-binding</keyword>
<comment type="caution">
    <text evidence="8">The sequence shown here is derived from an EMBL/GenBank/DDBJ whole genome shotgun (WGS) entry which is preliminary data.</text>
</comment>
<feature type="compositionally biased region" description="Basic and acidic residues" evidence="6">
    <location>
        <begin position="421"/>
        <end position="441"/>
    </location>
</feature>
<dbReference type="Pfam" id="PF00505">
    <property type="entry name" value="HMG_box"/>
    <property type="match status" value="1"/>
</dbReference>
<dbReference type="GO" id="GO:0005634">
    <property type="term" value="C:nucleus"/>
    <property type="evidence" value="ECO:0007669"/>
    <property type="project" value="UniProtKB-UniRule"/>
</dbReference>
<dbReference type="Gene3D" id="1.10.30.10">
    <property type="entry name" value="High mobility group box domain"/>
    <property type="match status" value="1"/>
</dbReference>
<dbReference type="InterPro" id="IPR036910">
    <property type="entry name" value="HMG_box_dom_sf"/>
</dbReference>
<sequence length="642" mass="69618">MKILRCMFAVTTGRSSAPSRSPNNNNNNNNSKRASSSTPSPPPLQPALLPARSLHAAILTSSLTSSVHLEAPKISPNTPQLGGPPFYQLPHSVVRQTSPLQLAHPHGAVWTTAASPGLLPVTPLPPSIATGGVVSMGGGAGVVGGASGRSEADDAPLNLVCRPKKEIKTERSLSGGDGVYLYGDGSKVKAEAVVTPPPAHNNSRRPTIATTTTNSGMPVSVAVSQAQFSAPDMSQYLSAMSPFPHYMPTSPYLGLQSRLGLPFHGMPSRPVGHLNGNLSPSEHDKESLIHDMMARQMAVSVNSAVFPGLPPHLYANNPSPAMSSLTSLPNKESPSHPSEDSSSYVQHLQSKMFGAKIIRSQREKSDPAKPHIKRPMNAFMVWAREERRKILKACPDMHNSNISKILGARWKSMSNAEKQPFYEEQSRLSKQHMEKHPDYRYRPRPRKVKAQQQSKPKPTMVPDFPQVPATFPTQGRELLPPLAFAGGLYPGYGPFFHPPREESPRPKRTCIVDGKKLRISEYKALMRNRRQDVRRAWYPDGTGPYDQDNGNSGQDFESSQFTTPSSEDRSPLPGDSLASASHGDPMDGSFPLLHHPSNGSGGMEDDSQDVEFGSNDEESFVDNAEDNDLTALPMVKSEAPSV</sequence>
<evidence type="ECO:0000259" key="7">
    <source>
        <dbReference type="PROSITE" id="PS50118"/>
    </source>
</evidence>
<protein>
    <recommendedName>
        <fullName evidence="7">HMG box domain-containing protein</fullName>
    </recommendedName>
</protein>
<keyword evidence="1" id="KW-0805">Transcription regulation</keyword>
<dbReference type="PANTHER" id="PTHR45789:SF2">
    <property type="entry name" value="FI18025P1"/>
    <property type="match status" value="1"/>
</dbReference>
<dbReference type="GO" id="GO:0000978">
    <property type="term" value="F:RNA polymerase II cis-regulatory region sequence-specific DNA binding"/>
    <property type="evidence" value="ECO:0007669"/>
    <property type="project" value="TreeGrafter"/>
</dbReference>
<name>A0AAN9G906_9CAEN</name>
<feature type="region of interest" description="Disordered" evidence="6">
    <location>
        <begin position="535"/>
        <end position="642"/>
    </location>
</feature>
<evidence type="ECO:0000256" key="4">
    <source>
        <dbReference type="ARBA" id="ARBA00023242"/>
    </source>
</evidence>
<feature type="region of interest" description="Disordered" evidence="6">
    <location>
        <begin position="320"/>
        <end position="342"/>
    </location>
</feature>
<dbReference type="FunFam" id="1.10.30.10:FF:000003">
    <property type="entry name" value="Putative transcription factor SOX-6"/>
    <property type="match status" value="1"/>
</dbReference>
<feature type="compositionally biased region" description="Acidic residues" evidence="6">
    <location>
        <begin position="603"/>
        <end position="628"/>
    </location>
</feature>
<keyword evidence="4 5" id="KW-0539">Nucleus</keyword>
<dbReference type="InterPro" id="IPR051356">
    <property type="entry name" value="SOX/SOX-like_TF"/>
</dbReference>
<evidence type="ECO:0000256" key="1">
    <source>
        <dbReference type="ARBA" id="ARBA00023015"/>
    </source>
</evidence>
<feature type="region of interest" description="Disordered" evidence="6">
    <location>
        <begin position="421"/>
        <end position="466"/>
    </location>
</feature>
<reference evidence="8 9" key="1">
    <citation type="submission" date="2024-02" db="EMBL/GenBank/DDBJ databases">
        <title>Chromosome-scale genome assembly of the rough periwinkle Littorina saxatilis.</title>
        <authorList>
            <person name="De Jode A."/>
            <person name="Faria R."/>
            <person name="Formenti G."/>
            <person name="Sims Y."/>
            <person name="Smith T.P."/>
            <person name="Tracey A."/>
            <person name="Wood J.M.D."/>
            <person name="Zagrodzka Z.B."/>
            <person name="Johannesson K."/>
            <person name="Butlin R.K."/>
            <person name="Leder E.H."/>
        </authorList>
    </citation>
    <scope>NUCLEOTIDE SEQUENCE [LARGE SCALE GENOMIC DNA]</scope>
    <source>
        <strain evidence="8">Snail1</strain>
        <tissue evidence="8">Muscle</tissue>
    </source>
</reference>
<dbReference type="GO" id="GO:0045165">
    <property type="term" value="P:cell fate commitment"/>
    <property type="evidence" value="ECO:0007669"/>
    <property type="project" value="TreeGrafter"/>
</dbReference>
<feature type="compositionally biased region" description="Polar residues" evidence="6">
    <location>
        <begin position="548"/>
        <end position="565"/>
    </location>
</feature>
<dbReference type="PROSITE" id="PS50118">
    <property type="entry name" value="HMG_BOX_2"/>
    <property type="match status" value="1"/>
</dbReference>
<dbReference type="SUPFAM" id="SSF47095">
    <property type="entry name" value="HMG-box"/>
    <property type="match status" value="1"/>
</dbReference>
<dbReference type="SMART" id="SM00398">
    <property type="entry name" value="HMG"/>
    <property type="match status" value="1"/>
</dbReference>
<dbReference type="Proteomes" id="UP001374579">
    <property type="component" value="Unassembled WGS sequence"/>
</dbReference>
<keyword evidence="9" id="KW-1185">Reference proteome</keyword>